<feature type="transmembrane region" description="Helical" evidence="8">
    <location>
        <begin position="294"/>
        <end position="311"/>
    </location>
</feature>
<feature type="transmembrane region" description="Helical" evidence="8">
    <location>
        <begin position="78"/>
        <end position="98"/>
    </location>
</feature>
<dbReference type="RefSeq" id="WP_133431876.1">
    <property type="nucleotide sequence ID" value="NZ_SCWA01000008.1"/>
</dbReference>
<evidence type="ECO:0000313" key="10">
    <source>
        <dbReference type="Proteomes" id="UP000295310"/>
    </source>
</evidence>
<feature type="transmembrane region" description="Helical" evidence="8">
    <location>
        <begin position="43"/>
        <end position="63"/>
    </location>
</feature>
<dbReference type="AlphaFoldDB" id="A0A4R6BDU1"/>
<dbReference type="SUPFAM" id="SSF81345">
    <property type="entry name" value="ABC transporter involved in vitamin B12 uptake, BtuC"/>
    <property type="match status" value="1"/>
</dbReference>
<name>A0A4R6BDU1_9STAP</name>
<accession>A0A4R6BDU1</accession>
<keyword evidence="4" id="KW-1003">Cell membrane</keyword>
<evidence type="ECO:0000256" key="6">
    <source>
        <dbReference type="ARBA" id="ARBA00022989"/>
    </source>
</evidence>
<keyword evidence="7 8" id="KW-0472">Membrane</keyword>
<feature type="transmembrane region" description="Helical" evidence="8">
    <location>
        <begin position="12"/>
        <end position="36"/>
    </location>
</feature>
<evidence type="ECO:0000313" key="9">
    <source>
        <dbReference type="EMBL" id="TDL97961.1"/>
    </source>
</evidence>
<feature type="transmembrane region" description="Helical" evidence="8">
    <location>
        <begin position="130"/>
        <end position="155"/>
    </location>
</feature>
<keyword evidence="5 8" id="KW-0812">Transmembrane</keyword>
<dbReference type="Proteomes" id="UP000295310">
    <property type="component" value="Unassembled WGS sequence"/>
</dbReference>
<dbReference type="PANTHER" id="PTHR30472">
    <property type="entry name" value="FERRIC ENTEROBACTIN TRANSPORT SYSTEM PERMEASE PROTEIN"/>
    <property type="match status" value="1"/>
</dbReference>
<feature type="transmembrane region" description="Helical" evidence="8">
    <location>
        <begin position="264"/>
        <end position="288"/>
    </location>
</feature>
<proteinExistence type="inferred from homology"/>
<comment type="caution">
    <text evidence="9">The sequence shown here is derived from an EMBL/GenBank/DDBJ whole genome shotgun (WGS) entry which is preliminary data.</text>
</comment>
<dbReference type="EMBL" id="SCWA01000008">
    <property type="protein sequence ID" value="TDL97961.1"/>
    <property type="molecule type" value="Genomic_DNA"/>
</dbReference>
<comment type="similarity">
    <text evidence="2">Belongs to the binding-protein-dependent transport system permease family. FecCD subfamily.</text>
</comment>
<evidence type="ECO:0000256" key="3">
    <source>
        <dbReference type="ARBA" id="ARBA00022448"/>
    </source>
</evidence>
<feature type="transmembrane region" description="Helical" evidence="8">
    <location>
        <begin position="105"/>
        <end position="124"/>
    </location>
</feature>
<dbReference type="InterPro" id="IPR000522">
    <property type="entry name" value="ABC_transptr_permease_BtuC"/>
</dbReference>
<dbReference type="OrthoDB" id="9796260at2"/>
<evidence type="ECO:0000256" key="5">
    <source>
        <dbReference type="ARBA" id="ARBA00022692"/>
    </source>
</evidence>
<protein>
    <submittedName>
        <fullName evidence="9">Iron ABC transporter permease</fullName>
    </submittedName>
</protein>
<dbReference type="GO" id="GO:0005886">
    <property type="term" value="C:plasma membrane"/>
    <property type="evidence" value="ECO:0007669"/>
    <property type="project" value="UniProtKB-SubCell"/>
</dbReference>
<feature type="transmembrane region" description="Helical" evidence="8">
    <location>
        <begin position="176"/>
        <end position="194"/>
    </location>
</feature>
<feature type="transmembrane region" description="Helical" evidence="8">
    <location>
        <begin position="224"/>
        <end position="252"/>
    </location>
</feature>
<evidence type="ECO:0000256" key="2">
    <source>
        <dbReference type="ARBA" id="ARBA00007935"/>
    </source>
</evidence>
<keyword evidence="6 8" id="KW-1133">Transmembrane helix</keyword>
<dbReference type="PANTHER" id="PTHR30472:SF19">
    <property type="entry name" value="PETROBACTIN IMPORT SYSTEM PERMEASE PROTEIN YCLO"/>
    <property type="match status" value="1"/>
</dbReference>
<evidence type="ECO:0000256" key="7">
    <source>
        <dbReference type="ARBA" id="ARBA00023136"/>
    </source>
</evidence>
<evidence type="ECO:0000256" key="4">
    <source>
        <dbReference type="ARBA" id="ARBA00022475"/>
    </source>
</evidence>
<dbReference type="CDD" id="cd06550">
    <property type="entry name" value="TM_ABC_iron-siderophores_like"/>
    <property type="match status" value="1"/>
</dbReference>
<evidence type="ECO:0000256" key="8">
    <source>
        <dbReference type="SAM" id="Phobius"/>
    </source>
</evidence>
<keyword evidence="3" id="KW-0813">Transport</keyword>
<dbReference type="GO" id="GO:0022857">
    <property type="term" value="F:transmembrane transporter activity"/>
    <property type="evidence" value="ECO:0007669"/>
    <property type="project" value="InterPro"/>
</dbReference>
<keyword evidence="10" id="KW-1185">Reference proteome</keyword>
<organism evidence="9 10">
    <name type="scientific">Macrococcus brunensis</name>
    <dbReference type="NCBI Taxonomy" id="198483"/>
    <lineage>
        <taxon>Bacteria</taxon>
        <taxon>Bacillati</taxon>
        <taxon>Bacillota</taxon>
        <taxon>Bacilli</taxon>
        <taxon>Bacillales</taxon>
        <taxon>Staphylococcaceae</taxon>
        <taxon>Macrococcus</taxon>
    </lineage>
</organism>
<reference evidence="9 10" key="1">
    <citation type="submission" date="2019-01" db="EMBL/GenBank/DDBJ databases">
        <title>Draft genome sequences of the type strains of six Macrococcus species.</title>
        <authorList>
            <person name="Mazhar S."/>
            <person name="Altermann E."/>
            <person name="Hill C."/>
            <person name="Mcauliffe O."/>
        </authorList>
    </citation>
    <scope>NUCLEOTIDE SEQUENCE [LARGE SCALE GENOMIC DNA]</scope>
    <source>
        <strain evidence="9 10">CCM4811</strain>
    </source>
</reference>
<dbReference type="InterPro" id="IPR037294">
    <property type="entry name" value="ABC_BtuC-like"/>
</dbReference>
<evidence type="ECO:0000256" key="1">
    <source>
        <dbReference type="ARBA" id="ARBA00004651"/>
    </source>
</evidence>
<sequence>MSPKSKKVLLLLVTAVVLIGLYILIQLNMNALGYVLPARVRKVAVIILVGAAIGVSSLIFQTLTENHLLTPSVIGLDAVYLFLQTVIIFIFGAVSSLLMNTYINFFLSVALMVLFTLGLFKLVFRKNTSVYFILLFGLVMGTCFQSLSSFMHMVMNPDDFLMLQDRLFASFNTVNEKLLILCAVLIGLLLILVYRRSHELDVLSLGKIHAVNLGLDVDKLTRSMLLIVAILVSISTALVGPITFLGIIVCNITYQFIRTYEHKLLIVCTILISVITLLIGQMMTQYIFDGTTEITIMINFVGGLYFIYLLFKEGAHD</sequence>
<dbReference type="Gene3D" id="1.10.3470.10">
    <property type="entry name" value="ABC transporter involved in vitamin B12 uptake, BtuC"/>
    <property type="match status" value="1"/>
</dbReference>
<dbReference type="GO" id="GO:0033214">
    <property type="term" value="P:siderophore-iron import into cell"/>
    <property type="evidence" value="ECO:0007669"/>
    <property type="project" value="TreeGrafter"/>
</dbReference>
<comment type="subcellular location">
    <subcellularLocation>
        <location evidence="1">Cell membrane</location>
        <topology evidence="1">Multi-pass membrane protein</topology>
    </subcellularLocation>
</comment>
<gene>
    <name evidence="9" type="ORF">ERX27_05735</name>
</gene>
<dbReference type="Pfam" id="PF01032">
    <property type="entry name" value="FecCD"/>
    <property type="match status" value="1"/>
</dbReference>